<proteinExistence type="predicted"/>
<dbReference type="EMBL" id="JAMKPW020000023">
    <property type="protein sequence ID" value="KAK8205614.1"/>
    <property type="molecule type" value="Genomic_DNA"/>
</dbReference>
<sequence>MQPKVPRGERLAPALVDEYAETRADDIYACIPHDPQDLSQGFQDITWRMFSNAINKAAFWLEEQLGKSNGSFEAFIYIGPRDLRYAILVLAAAKVGRVPLLLSLLSSLEGKVKLAKVTGSEYILHGDGFGPLASTIQENLSSVSLITTPGLRQWLGGDPCKSYAWTKTYDEAKDDPLFIAHSSGTTGQSYVYVCAWGWTNTDYDYQVYQSQSSGLTACSATWMQRMIFQT</sequence>
<organism evidence="1 2">
    <name type="scientific">Zalaria obscura</name>
    <dbReference type="NCBI Taxonomy" id="2024903"/>
    <lineage>
        <taxon>Eukaryota</taxon>
        <taxon>Fungi</taxon>
        <taxon>Dikarya</taxon>
        <taxon>Ascomycota</taxon>
        <taxon>Pezizomycotina</taxon>
        <taxon>Dothideomycetes</taxon>
        <taxon>Dothideomycetidae</taxon>
        <taxon>Dothideales</taxon>
        <taxon>Zalariaceae</taxon>
        <taxon>Zalaria</taxon>
    </lineage>
</organism>
<keyword evidence="2" id="KW-1185">Reference proteome</keyword>
<dbReference type="Proteomes" id="UP001320706">
    <property type="component" value="Unassembled WGS sequence"/>
</dbReference>
<gene>
    <name evidence="1" type="ORF">M8818_004790</name>
</gene>
<name>A0ACC3SAZ1_9PEZI</name>
<evidence type="ECO:0000313" key="1">
    <source>
        <dbReference type="EMBL" id="KAK8205614.1"/>
    </source>
</evidence>
<evidence type="ECO:0000313" key="2">
    <source>
        <dbReference type="Proteomes" id="UP001320706"/>
    </source>
</evidence>
<protein>
    <submittedName>
        <fullName evidence="1">Uncharacterized protein</fullName>
    </submittedName>
</protein>
<comment type="caution">
    <text evidence="1">The sequence shown here is derived from an EMBL/GenBank/DDBJ whole genome shotgun (WGS) entry which is preliminary data.</text>
</comment>
<reference evidence="1" key="1">
    <citation type="submission" date="2024-02" db="EMBL/GenBank/DDBJ databases">
        <title>Metagenome Assembled Genome of Zalaria obscura JY119.</title>
        <authorList>
            <person name="Vighnesh L."/>
            <person name="Jagadeeshwari U."/>
            <person name="Venkata Ramana C."/>
            <person name="Sasikala C."/>
        </authorList>
    </citation>
    <scope>NUCLEOTIDE SEQUENCE</scope>
    <source>
        <strain evidence="1">JY119</strain>
    </source>
</reference>
<accession>A0ACC3SAZ1</accession>